<dbReference type="InterPro" id="IPR042100">
    <property type="entry name" value="Bug_dom1"/>
</dbReference>
<feature type="chain" id="PRO_5046784333" evidence="2">
    <location>
        <begin position="32"/>
        <end position="337"/>
    </location>
</feature>
<feature type="signal peptide" evidence="2">
    <location>
        <begin position="1"/>
        <end position="31"/>
    </location>
</feature>
<dbReference type="EMBL" id="JAUTWS010000066">
    <property type="protein sequence ID" value="MDO9713002.1"/>
    <property type="molecule type" value="Genomic_DNA"/>
</dbReference>
<evidence type="ECO:0000313" key="4">
    <source>
        <dbReference type="Proteomes" id="UP001243009"/>
    </source>
</evidence>
<comment type="caution">
    <text evidence="3">The sequence shown here is derived from an EMBL/GenBank/DDBJ whole genome shotgun (WGS) entry which is preliminary data.</text>
</comment>
<dbReference type="PANTHER" id="PTHR42928">
    <property type="entry name" value="TRICARBOXYLATE-BINDING PROTEIN"/>
    <property type="match status" value="1"/>
</dbReference>
<protein>
    <submittedName>
        <fullName evidence="3">Tripartite tricarboxylate transporter substrate-binding protein</fullName>
    </submittedName>
</protein>
<dbReference type="InterPro" id="IPR006311">
    <property type="entry name" value="TAT_signal"/>
</dbReference>
<dbReference type="PIRSF" id="PIRSF017082">
    <property type="entry name" value="YflP"/>
    <property type="match status" value="1"/>
</dbReference>
<gene>
    <name evidence="3" type="ORF">Q7A36_32035</name>
</gene>
<evidence type="ECO:0000256" key="1">
    <source>
        <dbReference type="ARBA" id="ARBA00006987"/>
    </source>
</evidence>
<comment type="similarity">
    <text evidence="1">Belongs to the UPF0065 (bug) family.</text>
</comment>
<evidence type="ECO:0000313" key="3">
    <source>
        <dbReference type="EMBL" id="MDO9713002.1"/>
    </source>
</evidence>
<keyword evidence="2" id="KW-0732">Signal</keyword>
<dbReference type="InterPro" id="IPR005064">
    <property type="entry name" value="BUG"/>
</dbReference>
<sequence length="337" mass="35671">MRDFRLNLGRGLSRRGLLALSAGGLAAPALAQPGSGAGWPSQPLRMVVPYGAGGSTDLVMRVMAPRMSEFLGKPLIVDNRAGGGSTVGTEFAAKATDGHTFVHATLASTGMAPALHRNLPYDPLRDLAPIAPSVFVPLTLAVTAKGWDVRTTEALVAALRANPGQYQYGSNGIGSAGHLASANFVTRIGAQVEHIPYRAGAQTVNALVTGEVQFIQDVYGLLLPHHQAGTVRCLFVTAEERSPLMPEVPTMAEAGVPRYKAYSWFGFFGPAATPRPVVDRMAAAVDFALADEAVRQRLDEMGMPPMRGWTPGRFGAFVAREVEEWGPLVRASGAQAD</sequence>
<reference evidence="3 4" key="1">
    <citation type="submission" date="2023-08" db="EMBL/GenBank/DDBJ databases">
        <title>The draft genome sequence of Paracraurococcus sp. LOR1-02.</title>
        <authorList>
            <person name="Kingkaew E."/>
            <person name="Tanasupawat S."/>
        </authorList>
    </citation>
    <scope>NUCLEOTIDE SEQUENCE [LARGE SCALE GENOMIC DNA]</scope>
    <source>
        <strain evidence="3 4">LOR1-02</strain>
    </source>
</reference>
<dbReference type="Pfam" id="PF03401">
    <property type="entry name" value="TctC"/>
    <property type="match status" value="1"/>
</dbReference>
<dbReference type="Gene3D" id="3.40.190.10">
    <property type="entry name" value="Periplasmic binding protein-like II"/>
    <property type="match status" value="1"/>
</dbReference>
<name>A0ABT9E9W6_9PROT</name>
<proteinExistence type="inferred from homology"/>
<dbReference type="RefSeq" id="WP_305107863.1">
    <property type="nucleotide sequence ID" value="NZ_JAUTWS010000066.1"/>
</dbReference>
<dbReference type="Gene3D" id="3.40.190.150">
    <property type="entry name" value="Bordetella uptake gene, domain 1"/>
    <property type="match status" value="1"/>
</dbReference>
<evidence type="ECO:0000256" key="2">
    <source>
        <dbReference type="SAM" id="SignalP"/>
    </source>
</evidence>
<dbReference type="PANTHER" id="PTHR42928:SF5">
    <property type="entry name" value="BLR1237 PROTEIN"/>
    <property type="match status" value="1"/>
</dbReference>
<keyword evidence="4" id="KW-1185">Reference proteome</keyword>
<dbReference type="Proteomes" id="UP001243009">
    <property type="component" value="Unassembled WGS sequence"/>
</dbReference>
<accession>A0ABT9E9W6</accession>
<dbReference type="PROSITE" id="PS51318">
    <property type="entry name" value="TAT"/>
    <property type="match status" value="1"/>
</dbReference>
<organism evidence="3 4">
    <name type="scientific">Paracraurococcus lichenis</name>
    <dbReference type="NCBI Taxonomy" id="3064888"/>
    <lineage>
        <taxon>Bacteria</taxon>
        <taxon>Pseudomonadati</taxon>
        <taxon>Pseudomonadota</taxon>
        <taxon>Alphaproteobacteria</taxon>
        <taxon>Acetobacterales</taxon>
        <taxon>Roseomonadaceae</taxon>
        <taxon>Paracraurococcus</taxon>
    </lineage>
</organism>